<dbReference type="EnsemblMetazoa" id="XM_050651755.1">
    <property type="protein sequence ID" value="XP_050507712.1"/>
    <property type="gene ID" value="LOC126885267"/>
</dbReference>
<gene>
    <name evidence="5" type="primary">LOC114345366</name>
</gene>
<evidence type="ECO:0000256" key="1">
    <source>
        <dbReference type="SAM" id="Phobius"/>
    </source>
</evidence>
<dbReference type="OrthoDB" id="6762048at2759"/>
<keyword evidence="2" id="KW-0732">Signal</keyword>
<name>A0A6P7GQZ1_DIAVI</name>
<keyword evidence="1" id="KW-0812">Transmembrane</keyword>
<organism evidence="5">
    <name type="scientific">Diabrotica virgifera virgifera</name>
    <name type="common">western corn rootworm</name>
    <dbReference type="NCBI Taxonomy" id="50390"/>
    <lineage>
        <taxon>Eukaryota</taxon>
        <taxon>Metazoa</taxon>
        <taxon>Ecdysozoa</taxon>
        <taxon>Arthropoda</taxon>
        <taxon>Hexapoda</taxon>
        <taxon>Insecta</taxon>
        <taxon>Pterygota</taxon>
        <taxon>Neoptera</taxon>
        <taxon>Endopterygota</taxon>
        <taxon>Coleoptera</taxon>
        <taxon>Polyphaga</taxon>
        <taxon>Cucujiformia</taxon>
        <taxon>Chrysomeloidea</taxon>
        <taxon>Chrysomelidae</taxon>
        <taxon>Galerucinae</taxon>
        <taxon>Diabroticina</taxon>
        <taxon>Diabroticites</taxon>
        <taxon>Diabrotica</taxon>
    </lineage>
</organism>
<sequence length="207" mass="23685">MSEMFVRVLCSICLVVNMCTAVEEYVVDQEYYKSLGYTGPKPTFSKKVYTVRVDGISFELVDPIVLDNCDSIDTIFDVDTSKSDYVPIPGEHALNVSSDCTLMFPLIFMKTKGFSNQPFGGFITIRALHNKYVLDVTSLVLIPKSDPRDIRIIFEVDGTEYIILNYFYLKITFISILLITAFILAIEIKEIHNKFTTQRYKHLETNI</sequence>
<evidence type="ECO:0000313" key="4">
    <source>
        <dbReference type="Proteomes" id="UP001652700"/>
    </source>
</evidence>
<dbReference type="AlphaFoldDB" id="A0A6P7GQZ1"/>
<reference evidence="3" key="2">
    <citation type="submission" date="2025-05" db="UniProtKB">
        <authorList>
            <consortium name="EnsemblMetazoa"/>
        </authorList>
    </citation>
    <scope>IDENTIFICATION</scope>
</reference>
<keyword evidence="1" id="KW-0472">Membrane</keyword>
<evidence type="ECO:0000313" key="5">
    <source>
        <dbReference type="RefSeq" id="XP_028151989.1"/>
    </source>
</evidence>
<dbReference type="Proteomes" id="UP001652700">
    <property type="component" value="Unplaced"/>
</dbReference>
<feature type="chain" id="PRO_5028416115" evidence="2">
    <location>
        <begin position="22"/>
        <end position="207"/>
    </location>
</feature>
<accession>A0A6P7GQZ1</accession>
<feature type="signal peptide" evidence="2">
    <location>
        <begin position="1"/>
        <end position="21"/>
    </location>
</feature>
<evidence type="ECO:0000256" key="2">
    <source>
        <dbReference type="SAM" id="SignalP"/>
    </source>
</evidence>
<proteinExistence type="predicted"/>
<dbReference type="RefSeq" id="XP_028151989.1">
    <property type="nucleotide sequence ID" value="XM_028296188.1"/>
</dbReference>
<reference evidence="5" key="1">
    <citation type="submission" date="2025-04" db="UniProtKB">
        <authorList>
            <consortium name="RefSeq"/>
        </authorList>
    </citation>
    <scope>IDENTIFICATION</scope>
</reference>
<evidence type="ECO:0000313" key="3">
    <source>
        <dbReference type="EnsemblMetazoa" id="XP_050507712.1"/>
    </source>
</evidence>
<keyword evidence="1" id="KW-1133">Transmembrane helix</keyword>
<keyword evidence="4" id="KW-1185">Reference proteome</keyword>
<dbReference type="InParanoid" id="A0A6P7GQZ1"/>
<protein>
    <submittedName>
        <fullName evidence="5">Uncharacterized protein LOC114345366</fullName>
    </submittedName>
</protein>
<feature type="transmembrane region" description="Helical" evidence="1">
    <location>
        <begin position="166"/>
        <end position="186"/>
    </location>
</feature>